<feature type="region of interest" description="Disordered" evidence="1">
    <location>
        <begin position="55"/>
        <end position="75"/>
    </location>
</feature>
<comment type="caution">
    <text evidence="2">The sequence shown here is derived from an EMBL/GenBank/DDBJ whole genome shotgun (WGS) entry which is preliminary data.</text>
</comment>
<keyword evidence="3" id="KW-1185">Reference proteome</keyword>
<dbReference type="RefSeq" id="WP_133063632.1">
    <property type="nucleotide sequence ID" value="NZ_NOII01000093.1"/>
</dbReference>
<feature type="compositionally biased region" description="Polar residues" evidence="1">
    <location>
        <begin position="66"/>
        <end position="75"/>
    </location>
</feature>
<evidence type="ECO:0000313" key="3">
    <source>
        <dbReference type="Proteomes" id="UP000215059"/>
    </source>
</evidence>
<evidence type="ECO:0000256" key="1">
    <source>
        <dbReference type="SAM" id="MobiDB-lite"/>
    </source>
</evidence>
<gene>
    <name evidence="2" type="ORF">CGZ90_20155</name>
</gene>
<sequence length="89" mass="9625">MNPSLLDEITEAVLKEFSNKPKQGKENKVTFSSNLNTVPDFSKKTSGSQQAAVKTLEVQSGDHHPSTTGKVTFSRNLDTIPTFSGAKTV</sequence>
<dbReference type="EMBL" id="NOII01000093">
    <property type="protein sequence ID" value="OYD55951.1"/>
    <property type="molecule type" value="Genomic_DNA"/>
</dbReference>
<dbReference type="AlphaFoldDB" id="A0A235F3U7"/>
<feature type="non-terminal residue" evidence="2">
    <location>
        <position position="89"/>
    </location>
</feature>
<accession>A0A235F3U7</accession>
<protein>
    <submittedName>
        <fullName evidence="2">Uncharacterized protein</fullName>
    </submittedName>
</protein>
<organism evidence="2 3">
    <name type="scientific">Fictibacillus aquaticus</name>
    <dbReference type="NCBI Taxonomy" id="2021314"/>
    <lineage>
        <taxon>Bacteria</taxon>
        <taxon>Bacillati</taxon>
        <taxon>Bacillota</taxon>
        <taxon>Bacilli</taxon>
        <taxon>Bacillales</taxon>
        <taxon>Fictibacillaceae</taxon>
        <taxon>Fictibacillus</taxon>
    </lineage>
</organism>
<proteinExistence type="predicted"/>
<dbReference type="Proteomes" id="UP000215059">
    <property type="component" value="Unassembled WGS sequence"/>
</dbReference>
<evidence type="ECO:0000313" key="2">
    <source>
        <dbReference type="EMBL" id="OYD55951.1"/>
    </source>
</evidence>
<reference evidence="2 3" key="1">
    <citation type="submission" date="2017-07" db="EMBL/GenBank/DDBJ databases">
        <title>Fictibacillus sp. nov. GDSW-R2A3 Genome sequencing and assembly.</title>
        <authorList>
            <person name="Mayilraj S."/>
        </authorList>
    </citation>
    <scope>NUCLEOTIDE SEQUENCE [LARGE SCALE GENOMIC DNA]</scope>
    <source>
        <strain evidence="2 3">GDSW-R2A3</strain>
    </source>
</reference>
<name>A0A235F3U7_9BACL</name>